<sequence length="140" mass="15815">MKLKIALTTLALASCVFAKDIVVGVNALPANSKNFIQKHFTDSNIALVKQDIDSFDVYLDNGTELEFFTNGDWKEIDAKYRPIDTSFLSPNVLATIKKMHPNASIIKVEKEIQGYKFKLNNMMEIYTDVNGNFLGQKFDD</sequence>
<gene>
    <name evidence="3" type="ORF">CSUB8521_0764</name>
</gene>
<evidence type="ECO:0000313" key="4">
    <source>
        <dbReference type="Proteomes" id="UP000031135"/>
    </source>
</evidence>
<keyword evidence="1" id="KW-0732">Signal</keyword>
<dbReference type="RefSeq" id="WP_039663563.1">
    <property type="nucleotide sequence ID" value="NZ_CP007772.1"/>
</dbReference>
<feature type="domain" description="Putative beta-lactamase-inhibitor-like PepSY-like" evidence="2">
    <location>
        <begin position="54"/>
        <end position="134"/>
    </location>
</feature>
<name>A0A0A8H8Z9_9BACT</name>
<feature type="signal peptide" evidence="1">
    <location>
        <begin position="1"/>
        <end position="18"/>
    </location>
</feature>
<dbReference type="Pfam" id="PF11396">
    <property type="entry name" value="PepSY_like"/>
    <property type="match status" value="1"/>
</dbReference>
<dbReference type="HOGENOM" id="CLU_111475_1_0_7"/>
<dbReference type="InterPro" id="IPR021533">
    <property type="entry name" value="PepSY-like"/>
</dbReference>
<dbReference type="PROSITE" id="PS51257">
    <property type="entry name" value="PROKAR_LIPOPROTEIN"/>
    <property type="match status" value="1"/>
</dbReference>
<protein>
    <submittedName>
        <fullName evidence="3">Hypothetical periplasmic protein (DUF2874 domains)</fullName>
    </submittedName>
</protein>
<proteinExistence type="predicted"/>
<dbReference type="AlphaFoldDB" id="A0A0A8H8Z9"/>
<organism evidence="3 4">
    <name type="scientific">Campylobacter subantarcticus LMG 24374</name>
    <dbReference type="NCBI Taxonomy" id="1388751"/>
    <lineage>
        <taxon>Bacteria</taxon>
        <taxon>Pseudomonadati</taxon>
        <taxon>Campylobacterota</taxon>
        <taxon>Epsilonproteobacteria</taxon>
        <taxon>Campylobacterales</taxon>
        <taxon>Campylobacteraceae</taxon>
        <taxon>Campylobacter</taxon>
    </lineage>
</organism>
<accession>A0A0A8H8Z9</accession>
<reference evidence="3 4" key="1">
    <citation type="journal article" date="2014" name="Genome Biol. Evol.">
        <title>Comparative Genomics of the Campylobacter lari Group.</title>
        <authorList>
            <person name="Miller W.G."/>
            <person name="Yee E."/>
            <person name="Chapman M.H."/>
            <person name="Smith T.P."/>
            <person name="Bono J.L."/>
            <person name="Huynh S."/>
            <person name="Parker C.T."/>
            <person name="Vandamme P."/>
            <person name="Luong K."/>
            <person name="Korlach J."/>
        </authorList>
    </citation>
    <scope>NUCLEOTIDE SEQUENCE [LARGE SCALE GENOMIC DNA]</scope>
    <source>
        <strain evidence="3 4">LMG 24374</strain>
    </source>
</reference>
<evidence type="ECO:0000313" key="3">
    <source>
        <dbReference type="EMBL" id="AJC90613.1"/>
    </source>
</evidence>
<feature type="chain" id="PRO_5002053075" evidence="1">
    <location>
        <begin position="19"/>
        <end position="140"/>
    </location>
</feature>
<dbReference type="OrthoDB" id="710080at2"/>
<evidence type="ECO:0000256" key="1">
    <source>
        <dbReference type="SAM" id="SignalP"/>
    </source>
</evidence>
<dbReference type="Gene3D" id="3.40.1420.30">
    <property type="match status" value="1"/>
</dbReference>
<dbReference type="Proteomes" id="UP000031135">
    <property type="component" value="Chromosome"/>
</dbReference>
<dbReference type="SUPFAM" id="SSF160574">
    <property type="entry name" value="BT0923-like"/>
    <property type="match status" value="1"/>
</dbReference>
<dbReference type="EMBL" id="CP007772">
    <property type="protein sequence ID" value="AJC90613.1"/>
    <property type="molecule type" value="Genomic_DNA"/>
</dbReference>
<evidence type="ECO:0000259" key="2">
    <source>
        <dbReference type="Pfam" id="PF11396"/>
    </source>
</evidence>
<dbReference type="KEGG" id="csm:CSUB8521_0764"/>